<proteinExistence type="predicted"/>
<sequence>MNEEIDESEFYHQDFTTASDWELFIARLEEIIHDWSNEDVKSNAEVLQPSPQGVWSVKSDRIYFVDTEFTFSYYKNTSILDKQGDEEGNFKIKHPLHSEHNFILDDGVELNAEFCIPIWYGLNRFMLLSSVKNEGITSESKIKILLSSLNIAIGNTSCSTPLFVQIREKWQKCYLGVCEVDNIRTNFDMIHLQKGPQHCQYLTGLLDLFKTKVMSPISLDPVVISVQFTYTLNEFGNVTWRYKVLDYESENYENGLCALPFGVSYEPISAMQIKCSWLNLQEHLVVDSENYTDFDPLQAQKWSLLSLFSEPPVCLLSECLSDFLSLINSSATVCDTLGDFITSSTTESSNPLDLLTEPKVPTISTVLKRAARNSLTSARSKSSAAPLAEEVLVPLLYYLFPDAEEVSTFPYTEQSVKLNETSTIENLSKGFKTCNSDSLVTRLAIVLAQAQNTLGGPRSLAQLWFEFYQEMRYRWEKSVIIPG</sequence>
<organism evidence="1 2">
    <name type="scientific">Agrilus planipennis</name>
    <name type="common">Emerald ash borer</name>
    <name type="synonym">Agrilus marcopoli</name>
    <dbReference type="NCBI Taxonomy" id="224129"/>
    <lineage>
        <taxon>Eukaryota</taxon>
        <taxon>Metazoa</taxon>
        <taxon>Ecdysozoa</taxon>
        <taxon>Arthropoda</taxon>
        <taxon>Hexapoda</taxon>
        <taxon>Insecta</taxon>
        <taxon>Pterygota</taxon>
        <taxon>Neoptera</taxon>
        <taxon>Endopterygota</taxon>
        <taxon>Coleoptera</taxon>
        <taxon>Polyphaga</taxon>
        <taxon>Elateriformia</taxon>
        <taxon>Buprestoidea</taxon>
        <taxon>Buprestidae</taxon>
        <taxon>Agrilinae</taxon>
        <taxon>Agrilus</taxon>
    </lineage>
</organism>
<dbReference type="STRING" id="224129.A0A1W4XJK2"/>
<gene>
    <name evidence="2" type="primary">LOC108744750</name>
</gene>
<evidence type="ECO:0000313" key="2">
    <source>
        <dbReference type="RefSeq" id="XP_018336159.1"/>
    </source>
</evidence>
<protein>
    <submittedName>
        <fullName evidence="2">Rab3 GTPase-activating protein catalytic subunit-like</fullName>
    </submittedName>
</protein>
<dbReference type="AlphaFoldDB" id="A0A1W4XJK2"/>
<keyword evidence="1" id="KW-1185">Reference proteome</keyword>
<dbReference type="PANTHER" id="PTHR21422:SF9">
    <property type="entry name" value="RAB3 GTPASE-ACTIVATING PROTEIN CATALYTIC SUBUNIT"/>
    <property type="match status" value="1"/>
</dbReference>
<name>A0A1W4XJK2_AGRPL</name>
<dbReference type="InParanoid" id="A0A1W4XJK2"/>
<dbReference type="FunCoup" id="A0A1W4XJK2">
    <property type="interactions" value="1273"/>
</dbReference>
<dbReference type="GeneID" id="108744750"/>
<dbReference type="Proteomes" id="UP000192223">
    <property type="component" value="Unplaced"/>
</dbReference>
<dbReference type="KEGG" id="apln:108744750"/>
<dbReference type="RefSeq" id="XP_018336159.1">
    <property type="nucleotide sequence ID" value="XM_018480657.1"/>
</dbReference>
<accession>A0A1W4XJK2</accession>
<dbReference type="OrthoDB" id="17346at2759"/>
<dbReference type="InterPro" id="IPR045700">
    <property type="entry name" value="Rab3GAP1"/>
</dbReference>
<evidence type="ECO:0000313" key="1">
    <source>
        <dbReference type="Proteomes" id="UP000192223"/>
    </source>
</evidence>
<dbReference type="GO" id="GO:0005096">
    <property type="term" value="F:GTPase activator activity"/>
    <property type="evidence" value="ECO:0007669"/>
    <property type="project" value="InterPro"/>
</dbReference>
<reference evidence="2" key="1">
    <citation type="submission" date="2025-08" db="UniProtKB">
        <authorList>
            <consortium name="RefSeq"/>
        </authorList>
    </citation>
    <scope>IDENTIFICATION</scope>
    <source>
        <tissue evidence="2">Entire body</tissue>
    </source>
</reference>
<dbReference type="PANTHER" id="PTHR21422">
    <property type="entry name" value="RAB3 GTPASE-ACTIVATING PROTEIN CATALYTIC SUBUNIT"/>
    <property type="match status" value="1"/>
</dbReference>